<keyword evidence="1" id="KW-0812">Transmembrane</keyword>
<reference evidence="2 3" key="1">
    <citation type="submission" date="2016-06" db="EMBL/GenBank/DDBJ databases">
        <title>Revisiting the taxonomy of the Elizabethkingia Genus based on Whole-Genome Sequencing, Optical Mapping, and MALDI-TOF.</title>
        <authorList>
            <person name="Nicholson A.C."/>
        </authorList>
    </citation>
    <scope>NUCLEOTIDE SEQUENCE [LARGE SCALE GENOMIC DNA]</scope>
    <source>
        <strain evidence="2 3">G4070</strain>
    </source>
</reference>
<evidence type="ECO:0008006" key="4">
    <source>
        <dbReference type="Google" id="ProtNLM"/>
    </source>
</evidence>
<protein>
    <recommendedName>
        <fullName evidence="4">DUF1772 domain-containing protein</fullName>
    </recommendedName>
</protein>
<gene>
    <name evidence="2" type="ORF">BAZ10_11705</name>
</gene>
<evidence type="ECO:0000313" key="3">
    <source>
        <dbReference type="Proteomes" id="UP000190813"/>
    </source>
</evidence>
<sequence>MDGQFFSYSVSVSWGLRKLADREYLQAMQSINREILNPIFFTCSFGALVTLPIAAFQQYHQNQTSFLLLLLVSLFYIIGVFVITSIFNVPLNNKLVLSDLTKATDISIKQMLNNFERQCNNWNSVKGFSSVVSITLVIMACV</sequence>
<dbReference type="Proteomes" id="UP000190813">
    <property type="component" value="Unassembled WGS sequence"/>
</dbReference>
<feature type="transmembrane region" description="Helical" evidence="1">
    <location>
        <begin position="66"/>
        <end position="87"/>
    </location>
</feature>
<dbReference type="InterPro" id="IPR013901">
    <property type="entry name" value="Anthrone_oxy"/>
</dbReference>
<name>A0A1T3M958_9FLAO</name>
<dbReference type="EMBL" id="MAHX01000021">
    <property type="protein sequence ID" value="OPC61123.1"/>
    <property type="molecule type" value="Genomic_DNA"/>
</dbReference>
<evidence type="ECO:0000256" key="1">
    <source>
        <dbReference type="SAM" id="Phobius"/>
    </source>
</evidence>
<dbReference type="AlphaFoldDB" id="A0A1T3M958"/>
<accession>A0A1T3M958</accession>
<organism evidence="2 3">
    <name type="scientific">Elizabethkingia occulta</name>
    <dbReference type="NCBI Taxonomy" id="1867263"/>
    <lineage>
        <taxon>Bacteria</taxon>
        <taxon>Pseudomonadati</taxon>
        <taxon>Bacteroidota</taxon>
        <taxon>Flavobacteriia</taxon>
        <taxon>Flavobacteriales</taxon>
        <taxon>Weeksellaceae</taxon>
        <taxon>Elizabethkingia</taxon>
    </lineage>
</organism>
<proteinExistence type="predicted"/>
<keyword evidence="3" id="KW-1185">Reference proteome</keyword>
<keyword evidence="1" id="KW-1133">Transmembrane helix</keyword>
<comment type="caution">
    <text evidence="2">The sequence shown here is derived from an EMBL/GenBank/DDBJ whole genome shotgun (WGS) entry which is preliminary data.</text>
</comment>
<keyword evidence="1" id="KW-0472">Membrane</keyword>
<dbReference type="RefSeq" id="WP_078773172.1">
    <property type="nucleotide sequence ID" value="NZ_CBCSBR010000042.1"/>
</dbReference>
<dbReference type="Pfam" id="PF08592">
    <property type="entry name" value="Anthrone_oxy"/>
    <property type="match status" value="1"/>
</dbReference>
<feature type="transmembrane region" description="Helical" evidence="1">
    <location>
        <begin position="35"/>
        <end position="54"/>
    </location>
</feature>
<evidence type="ECO:0000313" key="2">
    <source>
        <dbReference type="EMBL" id="OPC61123.1"/>
    </source>
</evidence>